<protein>
    <submittedName>
        <fullName evidence="1">Asp23/Gls24 family envelope stress response protein</fullName>
    </submittedName>
</protein>
<organism evidence="1 2">
    <name type="scientific">Microbacterium radiodurans</name>
    <dbReference type="NCBI Taxonomy" id="661398"/>
    <lineage>
        <taxon>Bacteria</taxon>
        <taxon>Bacillati</taxon>
        <taxon>Actinomycetota</taxon>
        <taxon>Actinomycetes</taxon>
        <taxon>Micrococcales</taxon>
        <taxon>Microbacteriaceae</taxon>
        <taxon>Microbacterium</taxon>
    </lineage>
</organism>
<name>A0A5J5IYG8_9MICO</name>
<evidence type="ECO:0000313" key="2">
    <source>
        <dbReference type="Proteomes" id="UP000327039"/>
    </source>
</evidence>
<dbReference type="EMBL" id="VYRZ01000001">
    <property type="protein sequence ID" value="KAA9089610.1"/>
    <property type="molecule type" value="Genomic_DNA"/>
</dbReference>
<gene>
    <name evidence="1" type="ORF">F6B42_03815</name>
</gene>
<reference evidence="2" key="1">
    <citation type="submission" date="2019-09" db="EMBL/GenBank/DDBJ databases">
        <title>Mumia zhuanghuii sp. nov. isolated from the intestinal contents of plateau pika (Ochotona curzoniae) in the Qinghai-Tibet plateau of China.</title>
        <authorList>
            <person name="Tian Z."/>
        </authorList>
    </citation>
    <scope>NUCLEOTIDE SEQUENCE [LARGE SCALE GENOMIC DNA]</scope>
    <source>
        <strain evidence="2">DSM 25564</strain>
    </source>
</reference>
<comment type="caution">
    <text evidence="1">The sequence shown here is derived from an EMBL/GenBank/DDBJ whole genome shotgun (WGS) entry which is preliminary data.</text>
</comment>
<dbReference type="Proteomes" id="UP000327039">
    <property type="component" value="Unassembled WGS sequence"/>
</dbReference>
<keyword evidence="2" id="KW-1185">Reference proteome</keyword>
<dbReference type="OrthoDB" id="4953969at2"/>
<dbReference type="AlphaFoldDB" id="A0A5J5IYG8"/>
<proteinExistence type="predicted"/>
<evidence type="ECO:0000313" key="1">
    <source>
        <dbReference type="EMBL" id="KAA9089610.1"/>
    </source>
</evidence>
<accession>A0A5J5IYG8</accession>
<sequence length="203" mass="21427">MAMMDAEQMTLDCGKTIDEISDYLESGRSPYDPEIETCPECLNALDALSRAGRLSRELIAADAAELPEPSESWFHGVMTAVRAELRAGRSIPLSHPDPRVTMTVTEGAVQALIRASGDAIEGVFIGHSKIVGDVEAPGAPISIDITASVAWGESLPGAAGAVRGAVSDALARHTELNVIAIDVTIEDLHRPYPPAPLTSEDLS</sequence>